<protein>
    <submittedName>
        <fullName evidence="2">Uncharacterized protein</fullName>
    </submittedName>
</protein>
<organism evidence="1 2">
    <name type="scientific">Trichobilharzia regenti</name>
    <name type="common">Nasal bird schistosome</name>
    <dbReference type="NCBI Taxonomy" id="157069"/>
    <lineage>
        <taxon>Eukaryota</taxon>
        <taxon>Metazoa</taxon>
        <taxon>Spiralia</taxon>
        <taxon>Lophotrochozoa</taxon>
        <taxon>Platyhelminthes</taxon>
        <taxon>Trematoda</taxon>
        <taxon>Digenea</taxon>
        <taxon>Strigeidida</taxon>
        <taxon>Schistosomatoidea</taxon>
        <taxon>Schistosomatidae</taxon>
        <taxon>Trichobilharzia</taxon>
    </lineage>
</organism>
<accession>A0AA85JMX5</accession>
<dbReference type="AlphaFoldDB" id="A0AA85JMX5"/>
<reference evidence="2" key="2">
    <citation type="submission" date="2023-11" db="UniProtKB">
        <authorList>
            <consortium name="WormBaseParasite"/>
        </authorList>
    </citation>
    <scope>IDENTIFICATION</scope>
</reference>
<name>A0AA85JMX5_TRIRE</name>
<proteinExistence type="predicted"/>
<dbReference type="Proteomes" id="UP000050795">
    <property type="component" value="Unassembled WGS sequence"/>
</dbReference>
<dbReference type="WBParaSite" id="TREG1_31360.1">
    <property type="protein sequence ID" value="TREG1_31360.1"/>
    <property type="gene ID" value="TREG1_31360"/>
</dbReference>
<sequence length="190" mass="22441">MHSASFCGKRYLTAVDSSNTLSFSFPACAFSTRRIVYIVISSFFFNHKSKQIMHKNDQYIKDKQIDRNDLLLKENVYLSNELEKLRKMAEESQSMFERSQLKQTEDNAELNRLKQRESELTHMNALLRQDLQLKSTENEKLQKQLLYQEKTYDNLLSGKLIQPNITQELEALKTERQLFADHIKKINEEI</sequence>
<evidence type="ECO:0000313" key="1">
    <source>
        <dbReference type="Proteomes" id="UP000050795"/>
    </source>
</evidence>
<reference evidence="1" key="1">
    <citation type="submission" date="2022-06" db="EMBL/GenBank/DDBJ databases">
        <authorList>
            <person name="Berger JAMES D."/>
            <person name="Berger JAMES D."/>
        </authorList>
    </citation>
    <scope>NUCLEOTIDE SEQUENCE [LARGE SCALE GENOMIC DNA]</scope>
</reference>
<keyword evidence="1" id="KW-1185">Reference proteome</keyword>
<evidence type="ECO:0000313" key="2">
    <source>
        <dbReference type="WBParaSite" id="TREG1_31360.1"/>
    </source>
</evidence>